<keyword evidence="4" id="KW-0653">Protein transport</keyword>
<keyword evidence="2 4" id="KW-0813">Transport</keyword>
<proteinExistence type="inferred from homology"/>
<protein>
    <recommendedName>
        <fullName evidence="4">Exocyst complex component SEC5</fullName>
    </recommendedName>
</protein>
<dbReference type="GO" id="GO:0006893">
    <property type="term" value="P:Golgi to plasma membrane transport"/>
    <property type="evidence" value="ECO:0007669"/>
    <property type="project" value="UniProtKB-UniRule"/>
</dbReference>
<dbReference type="PANTHER" id="PTHR13043">
    <property type="entry name" value="EXOCYST COMPLEX COMPONENT SEC5"/>
    <property type="match status" value="1"/>
</dbReference>
<evidence type="ECO:0000313" key="6">
    <source>
        <dbReference type="EMBL" id="MCI09166.1"/>
    </source>
</evidence>
<organism evidence="6 7">
    <name type="scientific">Trifolium medium</name>
    <dbReference type="NCBI Taxonomy" id="97028"/>
    <lineage>
        <taxon>Eukaryota</taxon>
        <taxon>Viridiplantae</taxon>
        <taxon>Streptophyta</taxon>
        <taxon>Embryophyta</taxon>
        <taxon>Tracheophyta</taxon>
        <taxon>Spermatophyta</taxon>
        <taxon>Magnoliopsida</taxon>
        <taxon>eudicotyledons</taxon>
        <taxon>Gunneridae</taxon>
        <taxon>Pentapetalae</taxon>
        <taxon>rosids</taxon>
        <taxon>fabids</taxon>
        <taxon>Fabales</taxon>
        <taxon>Fabaceae</taxon>
        <taxon>Papilionoideae</taxon>
        <taxon>50 kb inversion clade</taxon>
        <taxon>NPAAA clade</taxon>
        <taxon>Hologalegina</taxon>
        <taxon>IRL clade</taxon>
        <taxon>Trifolieae</taxon>
        <taxon>Trifolium</taxon>
    </lineage>
</organism>
<dbReference type="GO" id="GO:0000145">
    <property type="term" value="C:exocyst"/>
    <property type="evidence" value="ECO:0007669"/>
    <property type="project" value="UniProtKB-UniRule"/>
</dbReference>
<evidence type="ECO:0000256" key="4">
    <source>
        <dbReference type="RuleBase" id="RU365069"/>
    </source>
</evidence>
<name>A0A392PCX8_9FABA</name>
<keyword evidence="3 4" id="KW-0268">Exocytosis</keyword>
<dbReference type="AlphaFoldDB" id="A0A392PCX8"/>
<comment type="similarity">
    <text evidence="1 4">Belongs to the SEC5 family.</text>
</comment>
<evidence type="ECO:0000256" key="1">
    <source>
        <dbReference type="ARBA" id="ARBA00010578"/>
    </source>
</evidence>
<comment type="function">
    <text evidence="4">Component of the exocyst complex involved in the docking of exocytic vesicles with fusion sites on the plasma membrane.</text>
</comment>
<accession>A0A392PCX8</accession>
<dbReference type="InterPro" id="IPR029175">
    <property type="entry name" value="EXOC2/Sec5"/>
</dbReference>
<dbReference type="EMBL" id="LXQA010071591">
    <property type="protein sequence ID" value="MCI09166.1"/>
    <property type="molecule type" value="Genomic_DNA"/>
</dbReference>
<reference evidence="6 7" key="1">
    <citation type="journal article" date="2018" name="Front. Plant Sci.">
        <title>Red Clover (Trifolium pratense) and Zigzag Clover (T. medium) - A Picture of Genomic Similarities and Differences.</title>
        <authorList>
            <person name="Dluhosova J."/>
            <person name="Istvanek J."/>
            <person name="Nedelnik J."/>
            <person name="Repkova J."/>
        </authorList>
    </citation>
    <scope>NUCLEOTIDE SEQUENCE [LARGE SCALE GENOMIC DNA]</scope>
    <source>
        <strain evidence="7">cv. 10/8</strain>
        <tissue evidence="6">Leaf</tissue>
    </source>
</reference>
<evidence type="ECO:0000259" key="5">
    <source>
        <dbReference type="Pfam" id="PF15469"/>
    </source>
</evidence>
<sequence>IESKLRRIEDDPEGSGTSHLFNIIQGVSLQANRALKPLFERQAQAEKIRTVQGMLQRFRTLFNLPSTIRGSISKGEYDLAVREY</sequence>
<dbReference type="InterPro" id="IPR039481">
    <property type="entry name" value="EXOC2/Sec5_N_dom"/>
</dbReference>
<comment type="caution">
    <text evidence="6">The sequence shown here is derived from an EMBL/GenBank/DDBJ whole genome shotgun (WGS) entry which is preliminary data.</text>
</comment>
<dbReference type="Proteomes" id="UP000265520">
    <property type="component" value="Unassembled WGS sequence"/>
</dbReference>
<dbReference type="GO" id="GO:0015031">
    <property type="term" value="P:protein transport"/>
    <property type="evidence" value="ECO:0007669"/>
    <property type="project" value="UniProtKB-KW"/>
</dbReference>
<comment type="subunit">
    <text evidence="4">Component of the exocyst complex.</text>
</comment>
<feature type="domain" description="Exocyst complex component EXOC2/Sec5 N-terminal" evidence="5">
    <location>
        <begin position="13"/>
        <end position="84"/>
    </location>
</feature>
<dbReference type="Pfam" id="PF15469">
    <property type="entry name" value="Sec5"/>
    <property type="match status" value="1"/>
</dbReference>
<dbReference type="GO" id="GO:0006887">
    <property type="term" value="P:exocytosis"/>
    <property type="evidence" value="ECO:0007669"/>
    <property type="project" value="UniProtKB-KW"/>
</dbReference>
<evidence type="ECO:0000256" key="2">
    <source>
        <dbReference type="ARBA" id="ARBA00022448"/>
    </source>
</evidence>
<feature type="non-terminal residue" evidence="6">
    <location>
        <position position="84"/>
    </location>
</feature>
<feature type="non-terminal residue" evidence="6">
    <location>
        <position position="1"/>
    </location>
</feature>
<keyword evidence="7" id="KW-1185">Reference proteome</keyword>
<evidence type="ECO:0000313" key="7">
    <source>
        <dbReference type="Proteomes" id="UP000265520"/>
    </source>
</evidence>
<dbReference type="PANTHER" id="PTHR13043:SF1">
    <property type="entry name" value="EXOCYST COMPLEX COMPONENT 2"/>
    <property type="match status" value="1"/>
</dbReference>
<evidence type="ECO:0000256" key="3">
    <source>
        <dbReference type="ARBA" id="ARBA00022483"/>
    </source>
</evidence>